<keyword evidence="8" id="KW-1185">Reference proteome</keyword>
<reference evidence="7 8" key="1">
    <citation type="submission" date="2015-01" db="EMBL/GenBank/DDBJ databases">
        <title>The Genome Sequence of Cladophialophora immunda CBS83496.</title>
        <authorList>
            <consortium name="The Broad Institute Genomics Platform"/>
            <person name="Cuomo C."/>
            <person name="de Hoog S."/>
            <person name="Gorbushina A."/>
            <person name="Stielow B."/>
            <person name="Teixiera M."/>
            <person name="Abouelleil A."/>
            <person name="Chapman S.B."/>
            <person name="Priest M."/>
            <person name="Young S.K."/>
            <person name="Wortman J."/>
            <person name="Nusbaum C."/>
            <person name="Birren B."/>
        </authorList>
    </citation>
    <scope>NUCLEOTIDE SEQUENCE [LARGE SCALE GENOMIC DNA]</scope>
    <source>
        <strain evidence="7 8">CBS 83496</strain>
    </source>
</reference>
<dbReference type="Gene3D" id="6.10.250.3410">
    <property type="entry name" value="DBF zinc finger"/>
    <property type="match status" value="1"/>
</dbReference>
<organism evidence="7 8">
    <name type="scientific">Cladophialophora immunda</name>
    <dbReference type="NCBI Taxonomy" id="569365"/>
    <lineage>
        <taxon>Eukaryota</taxon>
        <taxon>Fungi</taxon>
        <taxon>Dikarya</taxon>
        <taxon>Ascomycota</taxon>
        <taxon>Pezizomycotina</taxon>
        <taxon>Eurotiomycetes</taxon>
        <taxon>Chaetothyriomycetidae</taxon>
        <taxon>Chaetothyriales</taxon>
        <taxon>Herpotrichiellaceae</taxon>
        <taxon>Cladophialophora</taxon>
    </lineage>
</organism>
<name>A0A0D2C094_9EURO</name>
<feature type="region of interest" description="Disordered" evidence="5">
    <location>
        <begin position="78"/>
        <end position="102"/>
    </location>
</feature>
<evidence type="ECO:0000256" key="3">
    <source>
        <dbReference type="ARBA" id="ARBA00022833"/>
    </source>
</evidence>
<feature type="compositionally biased region" description="Polar residues" evidence="5">
    <location>
        <begin position="217"/>
        <end position="226"/>
    </location>
</feature>
<accession>A0A0D2C094</accession>
<dbReference type="Gene3D" id="3.40.50.10190">
    <property type="entry name" value="BRCT domain"/>
    <property type="match status" value="1"/>
</dbReference>
<dbReference type="EMBL" id="KN847045">
    <property type="protein sequence ID" value="KIW24763.1"/>
    <property type="molecule type" value="Genomic_DNA"/>
</dbReference>
<dbReference type="PANTHER" id="PTHR15375">
    <property type="entry name" value="ACTIVATOR OF S-PHASE KINASE-RELATED"/>
    <property type="match status" value="1"/>
</dbReference>
<dbReference type="InterPro" id="IPR038545">
    <property type="entry name" value="Znf_DBF_sf"/>
</dbReference>
<dbReference type="InterPro" id="IPR013939">
    <property type="entry name" value="Regulatory_Dfp1/Him1"/>
</dbReference>
<feature type="compositionally biased region" description="Polar residues" evidence="5">
    <location>
        <begin position="31"/>
        <end position="46"/>
    </location>
</feature>
<feature type="region of interest" description="Disordered" evidence="5">
    <location>
        <begin position="1"/>
        <end position="65"/>
    </location>
</feature>
<feature type="region of interest" description="Disordered" evidence="5">
    <location>
        <begin position="383"/>
        <end position="474"/>
    </location>
</feature>
<feature type="region of interest" description="Disordered" evidence="5">
    <location>
        <begin position="578"/>
        <end position="615"/>
    </location>
</feature>
<dbReference type="GO" id="GO:0010571">
    <property type="term" value="P:positive regulation of nuclear cell cycle DNA replication"/>
    <property type="evidence" value="ECO:0007669"/>
    <property type="project" value="TreeGrafter"/>
</dbReference>
<dbReference type="GO" id="GO:0031431">
    <property type="term" value="C:Dbf4-dependent protein kinase complex"/>
    <property type="evidence" value="ECO:0007669"/>
    <property type="project" value="TreeGrafter"/>
</dbReference>
<evidence type="ECO:0000313" key="7">
    <source>
        <dbReference type="EMBL" id="KIW24763.1"/>
    </source>
</evidence>
<evidence type="ECO:0000256" key="4">
    <source>
        <dbReference type="PROSITE-ProRule" id="PRU00600"/>
    </source>
</evidence>
<protein>
    <recommendedName>
        <fullName evidence="6">DBF4-type domain-containing protein</fullName>
    </recommendedName>
</protein>
<dbReference type="Pfam" id="PF22437">
    <property type="entry name" value="DBF4_BRCT"/>
    <property type="match status" value="1"/>
</dbReference>
<evidence type="ECO:0000256" key="1">
    <source>
        <dbReference type="ARBA" id="ARBA00022723"/>
    </source>
</evidence>
<dbReference type="Proteomes" id="UP000054466">
    <property type="component" value="Unassembled WGS sequence"/>
</dbReference>
<dbReference type="AlphaFoldDB" id="A0A0D2C094"/>
<dbReference type="GeneID" id="27349650"/>
<dbReference type="PANTHER" id="PTHR15375:SF26">
    <property type="entry name" value="PROTEIN CHIFFON"/>
    <property type="match status" value="1"/>
</dbReference>
<feature type="domain" description="DBF4-type" evidence="6">
    <location>
        <begin position="610"/>
        <end position="659"/>
    </location>
</feature>
<dbReference type="OrthoDB" id="21380at2759"/>
<dbReference type="InterPro" id="IPR036420">
    <property type="entry name" value="BRCT_dom_sf"/>
</dbReference>
<dbReference type="GO" id="GO:1901987">
    <property type="term" value="P:regulation of cell cycle phase transition"/>
    <property type="evidence" value="ECO:0007669"/>
    <property type="project" value="TreeGrafter"/>
</dbReference>
<dbReference type="SUPFAM" id="SSF52113">
    <property type="entry name" value="BRCT domain"/>
    <property type="match status" value="1"/>
</dbReference>
<gene>
    <name evidence="7" type="ORF">PV07_10456</name>
</gene>
<feature type="compositionally biased region" description="Basic and acidic residues" evidence="5">
    <location>
        <begin position="586"/>
        <end position="599"/>
    </location>
</feature>
<dbReference type="InterPro" id="IPR006572">
    <property type="entry name" value="Znf_DBF"/>
</dbReference>
<dbReference type="PROSITE" id="PS51265">
    <property type="entry name" value="ZF_DBF4"/>
    <property type="match status" value="1"/>
</dbReference>
<feature type="region of interest" description="Disordered" evidence="5">
    <location>
        <begin position="194"/>
        <end position="243"/>
    </location>
</feature>
<dbReference type="HOGENOM" id="CLU_017715_0_0_1"/>
<dbReference type="GO" id="GO:0008270">
    <property type="term" value="F:zinc ion binding"/>
    <property type="evidence" value="ECO:0007669"/>
    <property type="project" value="UniProtKB-KW"/>
</dbReference>
<dbReference type="Pfam" id="PF08630">
    <property type="entry name" value="Dfp1_Him1_M"/>
    <property type="match status" value="1"/>
</dbReference>
<proteinExistence type="predicted"/>
<evidence type="ECO:0000313" key="8">
    <source>
        <dbReference type="Proteomes" id="UP000054466"/>
    </source>
</evidence>
<dbReference type="InterPro" id="IPR051590">
    <property type="entry name" value="Replication_Regulatory_Kinase"/>
</dbReference>
<dbReference type="STRING" id="569365.A0A0D2C094"/>
<dbReference type="GO" id="GO:0043539">
    <property type="term" value="F:protein serine/threonine kinase activator activity"/>
    <property type="evidence" value="ECO:0007669"/>
    <property type="project" value="TreeGrafter"/>
</dbReference>
<dbReference type="GO" id="GO:0003676">
    <property type="term" value="F:nucleic acid binding"/>
    <property type="evidence" value="ECO:0007669"/>
    <property type="project" value="InterPro"/>
</dbReference>
<keyword evidence="1" id="KW-0479">Metal-binding</keyword>
<sequence>MAAAVFVPPSPHDPLSNMATSSRRVPLASIANATNSPHRPLTNSSSKRPRSLANVSQQENEPPHKRLAIDRAGREVFNPATPQKQSHPPLPEGRVFERSHGESASTAFQRRLVAARDKDRTAGLRVTKNVDVLSKEDSGLKAWQRHYRKLFPTFRFYFDGFPEEVKSRFLRHITALGAKEEKFFSKAVTHIVTARHIPPDQGRNTSGGDDSAEPSPTEEQPQTINPSLLEKNPRGPAGSNATRSAVNPMDILVRGREMGMKIYSIDKLQRVLNSVLDDAGNHGHHTRASAHTTRHQREDLREVLRNEKLGVASERELPFMSLVAFKGPFIYVHDMDEKYRPTLVREYPKVARRADGEWPQFRSASIGKCPFVEDPAMKKDIEQEQRRAQKLALQQEQQRQHQQRREQHVPRTRSHVTVATADHDSPRRASPRKALQSVNNGANASIDLDKKESKSHSVVTERQPSFPPMPKRGDLEFVRPPQLHMAREPAASGIQRSNLTSAIQSQVISSTAATGVKAGTSKEVHHQLQRQVLERTHTGSLSVGSIPSSHRMNDLAGVLKTARGPAPQRAAKSKAQEKLGGIQEETDPHADDIAAERATHTSRKKKAIKRDPKPGYCENCRDKYEDFDEHIVSRKHRKFAMTQSNWTDLDALLAKLQAP</sequence>
<evidence type="ECO:0000256" key="2">
    <source>
        <dbReference type="ARBA" id="ARBA00022771"/>
    </source>
</evidence>
<evidence type="ECO:0000259" key="6">
    <source>
        <dbReference type="PROSITE" id="PS51265"/>
    </source>
</evidence>
<dbReference type="InterPro" id="IPR055116">
    <property type="entry name" value="DBF4_BRCT"/>
</dbReference>
<dbReference type="FunFam" id="6.10.250.3410:FF:000001">
    <property type="entry name" value="Protein DBF4 homolog A"/>
    <property type="match status" value="1"/>
</dbReference>
<dbReference type="RefSeq" id="XP_016244979.1">
    <property type="nucleotide sequence ID" value="XM_016397788.1"/>
</dbReference>
<dbReference type="Pfam" id="PF07535">
    <property type="entry name" value="zf-DBF"/>
    <property type="match status" value="1"/>
</dbReference>
<dbReference type="VEuPathDB" id="FungiDB:PV07_10456"/>
<dbReference type="CDD" id="cd00027">
    <property type="entry name" value="BRCT"/>
    <property type="match status" value="1"/>
</dbReference>
<dbReference type="SMART" id="SM00586">
    <property type="entry name" value="ZnF_DBF"/>
    <property type="match status" value="1"/>
</dbReference>
<keyword evidence="3" id="KW-0862">Zinc</keyword>
<keyword evidence="2 4" id="KW-0863">Zinc-finger</keyword>
<evidence type="ECO:0000256" key="5">
    <source>
        <dbReference type="SAM" id="MobiDB-lite"/>
    </source>
</evidence>